<dbReference type="AlphaFoldDB" id="A0A1D3D0K7"/>
<gene>
    <name evidence="4" type="ORF">cyc_03817</name>
</gene>
<dbReference type="Pfam" id="PF00297">
    <property type="entry name" value="Ribosomal_L3"/>
    <property type="match status" value="1"/>
</dbReference>
<dbReference type="InterPro" id="IPR000597">
    <property type="entry name" value="Ribosomal_uL3"/>
</dbReference>
<protein>
    <submittedName>
        <fullName evidence="4">60s ribosomal protein</fullName>
    </submittedName>
</protein>
<dbReference type="GO" id="GO:0006412">
    <property type="term" value="P:translation"/>
    <property type="evidence" value="ECO:0007669"/>
    <property type="project" value="InterPro"/>
</dbReference>
<dbReference type="InterPro" id="IPR009000">
    <property type="entry name" value="Transl_B-barrel_sf"/>
</dbReference>
<proteinExistence type="inferred from homology"/>
<keyword evidence="2 4" id="KW-0689">Ribosomal protein</keyword>
<dbReference type="InParanoid" id="A0A1D3D0K7"/>
<dbReference type="Proteomes" id="UP000095192">
    <property type="component" value="Unassembled WGS sequence"/>
</dbReference>
<dbReference type="VEuPathDB" id="ToxoDB:cyc_03817"/>
<comment type="caution">
    <text evidence="4">The sequence shown here is derived from an EMBL/GenBank/DDBJ whole genome shotgun (WGS) entry which is preliminary data.</text>
</comment>
<evidence type="ECO:0000256" key="3">
    <source>
        <dbReference type="ARBA" id="ARBA00023274"/>
    </source>
</evidence>
<dbReference type="GO" id="GO:0003735">
    <property type="term" value="F:structural constituent of ribosome"/>
    <property type="evidence" value="ECO:0007669"/>
    <property type="project" value="InterPro"/>
</dbReference>
<reference evidence="4 5" key="1">
    <citation type="journal article" date="2016" name="BMC Genomics">
        <title>Comparative genomics reveals Cyclospora cayetanensis possesses coccidia-like metabolism and invasion components but unique surface antigens.</title>
        <authorList>
            <person name="Liu S."/>
            <person name="Wang L."/>
            <person name="Zheng H."/>
            <person name="Xu Z."/>
            <person name="Roellig D.M."/>
            <person name="Li N."/>
            <person name="Frace M.A."/>
            <person name="Tang K."/>
            <person name="Arrowood M.J."/>
            <person name="Moss D.M."/>
            <person name="Zhang L."/>
            <person name="Feng Y."/>
            <person name="Xiao L."/>
        </authorList>
    </citation>
    <scope>NUCLEOTIDE SEQUENCE [LARGE SCALE GENOMIC DNA]</scope>
    <source>
        <strain evidence="4 5">CHN_HEN01</strain>
    </source>
</reference>
<name>A0A1D3D0K7_9EIME</name>
<dbReference type="GO" id="GO:1990904">
    <property type="term" value="C:ribonucleoprotein complex"/>
    <property type="evidence" value="ECO:0007669"/>
    <property type="project" value="UniProtKB-KW"/>
</dbReference>
<dbReference type="InterPro" id="IPR044892">
    <property type="entry name" value="Ribosomal_L3_dom_3_arc_sf"/>
</dbReference>
<dbReference type="SUPFAM" id="SSF50447">
    <property type="entry name" value="Translation proteins"/>
    <property type="match status" value="1"/>
</dbReference>
<dbReference type="Gene3D" id="4.10.960.10">
    <property type="entry name" value="Ribosomal protein L3, domain 3"/>
    <property type="match status" value="1"/>
</dbReference>
<dbReference type="VEuPathDB" id="ToxoDB:LOC34624301"/>
<dbReference type="GO" id="GO:0005840">
    <property type="term" value="C:ribosome"/>
    <property type="evidence" value="ECO:0007669"/>
    <property type="project" value="UniProtKB-KW"/>
</dbReference>
<evidence type="ECO:0000256" key="2">
    <source>
        <dbReference type="ARBA" id="ARBA00022980"/>
    </source>
</evidence>
<keyword evidence="3" id="KW-0687">Ribonucleoprotein</keyword>
<sequence length="83" mass="9135">MLLIVDTAVEIRLYCDGPLFFSSVKAFPKDDASKPPHLTAFMGYKAGMTHIVREVERPGSSFHIPSLGLLVSFISNPDPLMRG</sequence>
<dbReference type="EMBL" id="JROU02001252">
    <property type="protein sequence ID" value="OEH76984.1"/>
    <property type="molecule type" value="Genomic_DNA"/>
</dbReference>
<organism evidence="4 5">
    <name type="scientific">Cyclospora cayetanensis</name>
    <dbReference type="NCBI Taxonomy" id="88456"/>
    <lineage>
        <taxon>Eukaryota</taxon>
        <taxon>Sar</taxon>
        <taxon>Alveolata</taxon>
        <taxon>Apicomplexa</taxon>
        <taxon>Conoidasida</taxon>
        <taxon>Coccidia</taxon>
        <taxon>Eucoccidiorida</taxon>
        <taxon>Eimeriorina</taxon>
        <taxon>Eimeriidae</taxon>
        <taxon>Cyclospora</taxon>
    </lineage>
</organism>
<evidence type="ECO:0000313" key="4">
    <source>
        <dbReference type="EMBL" id="OEH76984.1"/>
    </source>
</evidence>
<accession>A0A1D3D0K7</accession>
<keyword evidence="5" id="KW-1185">Reference proteome</keyword>
<comment type="similarity">
    <text evidence="1">Belongs to the universal ribosomal protein uL3 family.</text>
</comment>
<evidence type="ECO:0000256" key="1">
    <source>
        <dbReference type="ARBA" id="ARBA00006540"/>
    </source>
</evidence>
<evidence type="ECO:0000313" key="5">
    <source>
        <dbReference type="Proteomes" id="UP000095192"/>
    </source>
</evidence>